<keyword evidence="9 12" id="KW-1133">Transmembrane helix</keyword>
<proteinExistence type="inferred from homology"/>
<evidence type="ECO:0000256" key="12">
    <source>
        <dbReference type="SAM" id="Phobius"/>
    </source>
</evidence>
<dbReference type="InterPro" id="IPR002429">
    <property type="entry name" value="CcO_II-like_C"/>
</dbReference>
<evidence type="ECO:0000256" key="9">
    <source>
        <dbReference type="ARBA" id="ARBA00022989"/>
    </source>
</evidence>
<dbReference type="Gene3D" id="2.60.40.420">
    <property type="entry name" value="Cupredoxins - blue copper proteins"/>
    <property type="match status" value="1"/>
</dbReference>
<keyword evidence="6 12" id="KW-0812">Transmembrane</keyword>
<feature type="domain" description="Cytochrome oxidase subunit II transmembrane region profile" evidence="14">
    <location>
        <begin position="65"/>
        <end position="160"/>
    </location>
</feature>
<dbReference type="RefSeq" id="WP_221259739.1">
    <property type="nucleotide sequence ID" value="NZ_AP024749.1"/>
</dbReference>
<evidence type="ECO:0000256" key="3">
    <source>
        <dbReference type="ARBA" id="ARBA00012949"/>
    </source>
</evidence>
<protein>
    <recommendedName>
        <fullName evidence="3">cytochrome-c oxidase</fullName>
        <ecNumber evidence="3">7.1.1.9</ecNumber>
    </recommendedName>
    <alternativeName>
        <fullName evidence="11">Cytochrome c oxidase polypeptide II</fullName>
    </alternativeName>
</protein>
<dbReference type="PROSITE" id="PS50857">
    <property type="entry name" value="COX2_CUA"/>
    <property type="match status" value="1"/>
</dbReference>
<keyword evidence="16" id="KW-1185">Reference proteome</keyword>
<gene>
    <name evidence="15" type="primary">ctaC</name>
    <name evidence="15" type="ORF">KK2020170_10030</name>
</gene>
<accession>A0ABN6HXJ6</accession>
<dbReference type="InterPro" id="IPR008972">
    <property type="entry name" value="Cupredoxin"/>
</dbReference>
<name>A0ABN6HXJ6_9FLAO</name>
<comment type="similarity">
    <text evidence="2">Belongs to the cytochrome c oxidase subunit 2 family.</text>
</comment>
<dbReference type="InterPro" id="IPR011759">
    <property type="entry name" value="Cyt_c_oxidase_su2_TM_dom"/>
</dbReference>
<dbReference type="Proteomes" id="UP000825258">
    <property type="component" value="Chromosome"/>
</dbReference>
<keyword evidence="10 12" id="KW-0472">Membrane</keyword>
<keyword evidence="8" id="KW-0249">Electron transport</keyword>
<keyword evidence="7" id="KW-1278">Translocase</keyword>
<evidence type="ECO:0000256" key="1">
    <source>
        <dbReference type="ARBA" id="ARBA00004141"/>
    </source>
</evidence>
<evidence type="ECO:0000256" key="11">
    <source>
        <dbReference type="ARBA" id="ARBA00031389"/>
    </source>
</evidence>
<dbReference type="Gene3D" id="1.10.287.90">
    <property type="match status" value="1"/>
</dbReference>
<evidence type="ECO:0000256" key="5">
    <source>
        <dbReference type="ARBA" id="ARBA00022660"/>
    </source>
</evidence>
<evidence type="ECO:0000256" key="7">
    <source>
        <dbReference type="ARBA" id="ARBA00022967"/>
    </source>
</evidence>
<evidence type="ECO:0000256" key="2">
    <source>
        <dbReference type="ARBA" id="ARBA00007866"/>
    </source>
</evidence>
<dbReference type="EMBL" id="AP024749">
    <property type="protein sequence ID" value="BCY28135.1"/>
    <property type="molecule type" value="Genomic_DNA"/>
</dbReference>
<dbReference type="SUPFAM" id="SSF49503">
    <property type="entry name" value="Cupredoxins"/>
    <property type="match status" value="1"/>
</dbReference>
<dbReference type="PANTHER" id="PTHR22888">
    <property type="entry name" value="CYTOCHROME C OXIDASE, SUBUNIT II"/>
    <property type="match status" value="1"/>
</dbReference>
<dbReference type="SUPFAM" id="SSF81464">
    <property type="entry name" value="Cytochrome c oxidase subunit II-like, transmembrane region"/>
    <property type="match status" value="1"/>
</dbReference>
<dbReference type="EC" id="7.1.1.9" evidence="3"/>
<keyword evidence="4" id="KW-0813">Transport</keyword>
<evidence type="ECO:0000259" key="14">
    <source>
        <dbReference type="PROSITE" id="PS50999"/>
    </source>
</evidence>
<feature type="transmembrane region" description="Helical" evidence="12">
    <location>
        <begin position="45"/>
        <end position="68"/>
    </location>
</feature>
<evidence type="ECO:0000256" key="6">
    <source>
        <dbReference type="ARBA" id="ARBA00022692"/>
    </source>
</evidence>
<evidence type="ECO:0000256" key="4">
    <source>
        <dbReference type="ARBA" id="ARBA00022448"/>
    </source>
</evidence>
<feature type="transmembrane region" description="Helical" evidence="12">
    <location>
        <begin position="88"/>
        <end position="111"/>
    </location>
</feature>
<evidence type="ECO:0000313" key="15">
    <source>
        <dbReference type="EMBL" id="BCY28135.1"/>
    </source>
</evidence>
<dbReference type="PANTHER" id="PTHR22888:SF9">
    <property type="entry name" value="CYTOCHROME C OXIDASE SUBUNIT 2"/>
    <property type="match status" value="1"/>
</dbReference>
<dbReference type="InterPro" id="IPR036257">
    <property type="entry name" value="Cyt_c_oxidase_su2_TM_sf"/>
</dbReference>
<evidence type="ECO:0000256" key="10">
    <source>
        <dbReference type="ARBA" id="ARBA00023136"/>
    </source>
</evidence>
<evidence type="ECO:0000313" key="16">
    <source>
        <dbReference type="Proteomes" id="UP000825258"/>
    </source>
</evidence>
<dbReference type="Pfam" id="PF02790">
    <property type="entry name" value="COX2_TM"/>
    <property type="match status" value="1"/>
</dbReference>
<dbReference type="InterPro" id="IPR045187">
    <property type="entry name" value="CcO_II"/>
</dbReference>
<reference evidence="15 16" key="1">
    <citation type="submission" date="2021-06" db="EMBL/GenBank/DDBJ databases">
        <title>Whole genome sequences of Flavobacterium sp. KK2020170 and assembly.</title>
        <authorList>
            <person name="Kitahara K."/>
            <person name="Miyoshi S."/>
            <person name="Uesaka K."/>
        </authorList>
    </citation>
    <scope>NUCLEOTIDE SEQUENCE [LARGE SCALE GENOMIC DNA]</scope>
    <source>
        <strain evidence="15 16">KK2020170</strain>
    </source>
</reference>
<dbReference type="PROSITE" id="PS50999">
    <property type="entry name" value="COX2_TM"/>
    <property type="match status" value="1"/>
</dbReference>
<feature type="transmembrane region" description="Helical" evidence="12">
    <location>
        <begin position="6"/>
        <end position="24"/>
    </location>
</feature>
<evidence type="ECO:0000259" key="13">
    <source>
        <dbReference type="PROSITE" id="PS50857"/>
    </source>
</evidence>
<organism evidence="15 16">
    <name type="scientific">Flavobacterium okayamense</name>
    <dbReference type="NCBI Taxonomy" id="2830782"/>
    <lineage>
        <taxon>Bacteria</taxon>
        <taxon>Pseudomonadati</taxon>
        <taxon>Bacteroidota</taxon>
        <taxon>Flavobacteriia</taxon>
        <taxon>Flavobacteriales</taxon>
        <taxon>Flavobacteriaceae</taxon>
        <taxon>Flavobacterium</taxon>
    </lineage>
</organism>
<comment type="subcellular location">
    <subcellularLocation>
        <location evidence="1">Membrane</location>
        <topology evidence="1">Multi-pass membrane protein</topology>
    </subcellularLocation>
</comment>
<feature type="domain" description="Cytochrome oxidase subunit II copper A binding" evidence="13">
    <location>
        <begin position="163"/>
        <end position="343"/>
    </location>
</feature>
<sequence>MTGLLIFIVLVLIGIAIWQLTKIFDLTQIGASQDHGVADDNDNKVNGYLMFAFLGFLYVFMIYGLFAWGDLALGTPASEHGIDYDNLMSISLIIIFIVQAITQVLLHYFAFKYTGVKGGKALYFSDSNKLEMIWTIIPVVVLSGLILYGLYTWNNIMYFDDEEDVMYVEVYAKQFGWEVRYSGEDNTLGKANVRYIEGINTMGVDLADPAAQDDKMANELHLPKGKKVVFKFRSQDVLHSAYMPHFRAQMNCVPGMVTSFNFVPTLTTAEMRQDEAIVAKVNKINKIRAEKSKELVANGEEALAPYEFDYLLLCNKICGASHYNMQLKIVVDTPEEFKTWLAERPTLAAQWKEANAPAVEPVVAQPEVIETVVDSTQVLAQVVE</sequence>
<feature type="transmembrane region" description="Helical" evidence="12">
    <location>
        <begin position="132"/>
        <end position="151"/>
    </location>
</feature>
<evidence type="ECO:0000256" key="8">
    <source>
        <dbReference type="ARBA" id="ARBA00022982"/>
    </source>
</evidence>
<keyword evidence="5" id="KW-0679">Respiratory chain</keyword>